<evidence type="ECO:0000313" key="1">
    <source>
        <dbReference type="EMBL" id="KIA78217.1"/>
    </source>
</evidence>
<dbReference type="Proteomes" id="UP000031307">
    <property type="component" value="Unassembled WGS sequence"/>
</dbReference>
<evidence type="ECO:0000313" key="2">
    <source>
        <dbReference type="Proteomes" id="UP000031307"/>
    </source>
</evidence>
<sequence length="590" mass="69125">MKIIGTGSFQEVVESNIEKIQKGKWYSNQRFKVVQNLSNSDQFSVVKIHIFQRFLIKIPFFRSLVTKKMPGKVTFLSSSQIKQRMHFKGHSFKNLKNAEKLQVVIAGLDGELRNQLNSINDLKSLSSQLNIFLKNTTHQKTLYQNASSDLFILNPSEIKFSMDLTEAVLRWMVLNHYIVGFDRQPHLFAIYKTDSAHSPSALMHEQSIMNIYAHMKQMENLQAKSDFSKEQKVFFEQLYDEVRLLHYQNFLSKKDQVTELKISHEFYSKDQAQVFDYFVESNCMHAWLSKEVFYIKLTASAHIPPQFEEEVWGCKWRDLRLIQMEKKIGRNPKTLSKNLIFDEDHIIYAQRILKKINQRKQIGVITWVVGHQTNAIMLKNVLNQLKDAKIIHHYTKKDFIFYIFAEQEDQIIHFQTKHFLKIFPKDIRESKLNFDEQKQLQQLITQLNQRTGPGEVEWSGSANVIAFLNAYGIKTQTVEDKYLIFRNKCDLVAKFRKENSVSWNSDLLNEIALNKEPYISGLKDLVSCLNARKKSGPIRWKGLENNLSDTVDLLSKLVSKDLIYKFSWKDDLDIPLDYITIIHKKSDLFA</sequence>
<dbReference type="RefSeq" id="WP_013924767.1">
    <property type="nucleotide sequence ID" value="NZ_JSAM01000031.1"/>
</dbReference>
<dbReference type="EMBL" id="JSAM01000031">
    <property type="protein sequence ID" value="KIA78217.1"/>
    <property type="molecule type" value="Genomic_DNA"/>
</dbReference>
<proteinExistence type="predicted"/>
<name>A0A0C1EAR9_9BACT</name>
<reference evidence="1 2" key="1">
    <citation type="journal article" date="2014" name="Mol. Biol. Evol.">
        <title>Massive expansion of Ubiquitination-related gene families within the Chlamydiae.</title>
        <authorList>
            <person name="Domman D."/>
            <person name="Collingro A."/>
            <person name="Lagkouvardos I."/>
            <person name="Gehre L."/>
            <person name="Weinmaier T."/>
            <person name="Rattei T."/>
            <person name="Subtil A."/>
            <person name="Horn M."/>
        </authorList>
    </citation>
    <scope>NUCLEOTIDE SEQUENCE [LARGE SCALE GENOMIC DNA]</scope>
    <source>
        <strain evidence="1 2">OEW1</strain>
    </source>
</reference>
<gene>
    <name evidence="1" type="ORF">DB43_EL00280</name>
</gene>
<organism evidence="1 2">
    <name type="scientific">Parachlamydia acanthamoebae</name>
    <dbReference type="NCBI Taxonomy" id="83552"/>
    <lineage>
        <taxon>Bacteria</taxon>
        <taxon>Pseudomonadati</taxon>
        <taxon>Chlamydiota</taxon>
        <taxon>Chlamydiia</taxon>
        <taxon>Parachlamydiales</taxon>
        <taxon>Parachlamydiaceae</taxon>
        <taxon>Parachlamydia</taxon>
    </lineage>
</organism>
<dbReference type="AlphaFoldDB" id="A0A0C1EAR9"/>
<accession>A0A0C1EAR9</accession>
<protein>
    <submittedName>
        <fullName evidence="1">Uncharacterized protein</fullName>
    </submittedName>
</protein>
<comment type="caution">
    <text evidence="1">The sequence shown here is derived from an EMBL/GenBank/DDBJ whole genome shotgun (WGS) entry which is preliminary data.</text>
</comment>
<dbReference type="PATRIC" id="fig|83552.4.peg.605"/>